<organism evidence="2 3">
    <name type="scientific">Angustibacter aerolatus</name>
    <dbReference type="NCBI Taxonomy" id="1162965"/>
    <lineage>
        <taxon>Bacteria</taxon>
        <taxon>Bacillati</taxon>
        <taxon>Actinomycetota</taxon>
        <taxon>Actinomycetes</taxon>
        <taxon>Kineosporiales</taxon>
        <taxon>Kineosporiaceae</taxon>
    </lineage>
</organism>
<proteinExistence type="predicted"/>
<keyword evidence="1" id="KW-0812">Transmembrane</keyword>
<evidence type="ECO:0000313" key="3">
    <source>
        <dbReference type="Proteomes" id="UP001157017"/>
    </source>
</evidence>
<dbReference type="EMBL" id="BSUZ01000001">
    <property type="protein sequence ID" value="GMA85603.1"/>
    <property type="molecule type" value="Genomic_DNA"/>
</dbReference>
<keyword evidence="1" id="KW-0472">Membrane</keyword>
<comment type="caution">
    <text evidence="2">The sequence shown here is derived from an EMBL/GenBank/DDBJ whole genome shotgun (WGS) entry which is preliminary data.</text>
</comment>
<gene>
    <name evidence="2" type="ORF">GCM10025868_08530</name>
</gene>
<keyword evidence="1" id="KW-1133">Transmembrane helix</keyword>
<name>A0ABQ6JBQ1_9ACTN</name>
<protein>
    <recommendedName>
        <fullName evidence="4">ABC-2 type transporter domain-containing protein</fullName>
    </recommendedName>
</protein>
<keyword evidence="3" id="KW-1185">Reference proteome</keyword>
<accession>A0ABQ6JBQ1</accession>
<evidence type="ECO:0008006" key="4">
    <source>
        <dbReference type="Google" id="ProtNLM"/>
    </source>
</evidence>
<reference evidence="3" key="1">
    <citation type="journal article" date="2019" name="Int. J. Syst. Evol. Microbiol.">
        <title>The Global Catalogue of Microorganisms (GCM) 10K type strain sequencing project: providing services to taxonomists for standard genome sequencing and annotation.</title>
        <authorList>
            <consortium name="The Broad Institute Genomics Platform"/>
            <consortium name="The Broad Institute Genome Sequencing Center for Infectious Disease"/>
            <person name="Wu L."/>
            <person name="Ma J."/>
        </authorList>
    </citation>
    <scope>NUCLEOTIDE SEQUENCE [LARGE SCALE GENOMIC DNA]</scope>
    <source>
        <strain evidence="3">NBRC 108730</strain>
    </source>
</reference>
<evidence type="ECO:0000256" key="1">
    <source>
        <dbReference type="SAM" id="Phobius"/>
    </source>
</evidence>
<feature type="transmembrane region" description="Helical" evidence="1">
    <location>
        <begin position="73"/>
        <end position="97"/>
    </location>
</feature>
<evidence type="ECO:0000313" key="2">
    <source>
        <dbReference type="EMBL" id="GMA85603.1"/>
    </source>
</evidence>
<feature type="transmembrane region" description="Helical" evidence="1">
    <location>
        <begin position="40"/>
        <end position="58"/>
    </location>
</feature>
<dbReference type="Proteomes" id="UP001157017">
    <property type="component" value="Unassembled WGS sequence"/>
</dbReference>
<sequence>MSTVTRTTAGPRPADAPRGGGFSLTYLGLEPRRLLRNRRTVVFTLIMPPVFFLIFGTSERYRTERLPHGNVTAYVMVSMAVYGAMLATTSGGAMVSVERAQGWSRRCG</sequence>